<protein>
    <recommendedName>
        <fullName evidence="2">MADF domain-containing protein</fullName>
    </recommendedName>
</protein>
<keyword evidence="4" id="KW-1185">Reference proteome</keyword>
<dbReference type="SMART" id="SM00595">
    <property type="entry name" value="MADF"/>
    <property type="match status" value="1"/>
</dbReference>
<name>A0AAN8KDM4_PATCE</name>
<reference evidence="3 4" key="1">
    <citation type="submission" date="2024-01" db="EMBL/GenBank/DDBJ databases">
        <title>The genome of the rayed Mediterranean limpet Patella caerulea (Linnaeus, 1758).</title>
        <authorList>
            <person name="Anh-Thu Weber A."/>
            <person name="Halstead-Nussloch G."/>
        </authorList>
    </citation>
    <scope>NUCLEOTIDE SEQUENCE [LARGE SCALE GENOMIC DNA]</scope>
    <source>
        <strain evidence="3">AATW-2023a</strain>
        <tissue evidence="3">Whole specimen</tissue>
    </source>
</reference>
<feature type="domain" description="MADF" evidence="2">
    <location>
        <begin position="15"/>
        <end position="110"/>
    </location>
</feature>
<dbReference type="Proteomes" id="UP001347796">
    <property type="component" value="Unassembled WGS sequence"/>
</dbReference>
<evidence type="ECO:0000256" key="1">
    <source>
        <dbReference type="SAM" id="MobiDB-lite"/>
    </source>
</evidence>
<sequence>MSKFREQMTKDQIDMLIEMYRCEECLWNTKHPSYYNKESRNQSTDNIIEAMEESFGTEFTAEYVSNKIQNLRSYYCRETRKKIAAKKGGDDYQCLWIYYDSLDCFLRNHVMPKRVGEQETNGSAADQIADIDEVAESDSEQLDVKSETQIKTDNNSDSERTPRVETKRKLSLTQSTSKTISRTSTRLESSRFKKLRPTATDCSEDEDMTFAKYLANEMRKVTDLRTKQLMKLKLQAIIFEAQDGPDI</sequence>
<dbReference type="PANTHER" id="PTHR21505">
    <property type="entry name" value="MADF DOMAIN-CONTAINING PROTEIN-RELATED"/>
    <property type="match status" value="1"/>
</dbReference>
<dbReference type="InterPro" id="IPR006578">
    <property type="entry name" value="MADF-dom"/>
</dbReference>
<comment type="caution">
    <text evidence="3">The sequence shown here is derived from an EMBL/GenBank/DDBJ whole genome shotgun (WGS) entry which is preliminary data.</text>
</comment>
<proteinExistence type="predicted"/>
<dbReference type="PROSITE" id="PS51029">
    <property type="entry name" value="MADF"/>
    <property type="match status" value="1"/>
</dbReference>
<dbReference type="PANTHER" id="PTHR21505:SF12">
    <property type="entry name" value="MADF DOMAIN-CONTAINING PROTEIN-RELATED"/>
    <property type="match status" value="1"/>
</dbReference>
<accession>A0AAN8KDM4</accession>
<feature type="region of interest" description="Disordered" evidence="1">
    <location>
        <begin position="135"/>
        <end position="183"/>
    </location>
</feature>
<dbReference type="Pfam" id="PF10545">
    <property type="entry name" value="MADF_DNA_bdg"/>
    <property type="match status" value="1"/>
</dbReference>
<evidence type="ECO:0000313" key="4">
    <source>
        <dbReference type="Proteomes" id="UP001347796"/>
    </source>
</evidence>
<dbReference type="AlphaFoldDB" id="A0AAN8KDM4"/>
<feature type="compositionally biased region" description="Low complexity" evidence="1">
    <location>
        <begin position="173"/>
        <end position="183"/>
    </location>
</feature>
<dbReference type="EMBL" id="JAZGQO010000002">
    <property type="protein sequence ID" value="KAK6191685.1"/>
    <property type="molecule type" value="Genomic_DNA"/>
</dbReference>
<gene>
    <name evidence="3" type="ORF">SNE40_003308</name>
</gene>
<evidence type="ECO:0000313" key="3">
    <source>
        <dbReference type="EMBL" id="KAK6191685.1"/>
    </source>
</evidence>
<evidence type="ECO:0000259" key="2">
    <source>
        <dbReference type="PROSITE" id="PS51029"/>
    </source>
</evidence>
<organism evidence="3 4">
    <name type="scientific">Patella caerulea</name>
    <name type="common">Rayed Mediterranean limpet</name>
    <dbReference type="NCBI Taxonomy" id="87958"/>
    <lineage>
        <taxon>Eukaryota</taxon>
        <taxon>Metazoa</taxon>
        <taxon>Spiralia</taxon>
        <taxon>Lophotrochozoa</taxon>
        <taxon>Mollusca</taxon>
        <taxon>Gastropoda</taxon>
        <taxon>Patellogastropoda</taxon>
        <taxon>Patelloidea</taxon>
        <taxon>Patellidae</taxon>
        <taxon>Patella</taxon>
    </lineage>
</organism>
<feature type="compositionally biased region" description="Basic and acidic residues" evidence="1">
    <location>
        <begin position="157"/>
        <end position="168"/>
    </location>
</feature>